<keyword evidence="2 8" id="KW-0813">Transport</keyword>
<dbReference type="SUPFAM" id="SSF47928">
    <property type="entry name" value="N-terminal domain of the delta subunit of the F1F0-ATP synthase"/>
    <property type="match status" value="1"/>
</dbReference>
<dbReference type="PANTHER" id="PTHR11910">
    <property type="entry name" value="ATP SYNTHASE DELTA CHAIN"/>
    <property type="match status" value="1"/>
</dbReference>
<evidence type="ECO:0000256" key="5">
    <source>
        <dbReference type="ARBA" id="ARBA00023136"/>
    </source>
</evidence>
<dbReference type="InterPro" id="IPR000711">
    <property type="entry name" value="ATPase_OSCP/dsu"/>
</dbReference>
<evidence type="ECO:0000256" key="4">
    <source>
        <dbReference type="ARBA" id="ARBA00023065"/>
    </source>
</evidence>
<dbReference type="OrthoDB" id="9816221at2"/>
<evidence type="ECO:0000256" key="2">
    <source>
        <dbReference type="ARBA" id="ARBA00022448"/>
    </source>
</evidence>
<comment type="caution">
    <text evidence="9">The sequence shown here is derived from an EMBL/GenBank/DDBJ whole genome shotgun (WGS) entry which is preliminary data.</text>
</comment>
<evidence type="ECO:0000256" key="1">
    <source>
        <dbReference type="ARBA" id="ARBA00004370"/>
    </source>
</evidence>
<keyword evidence="4 8" id="KW-0406">Ion transport</keyword>
<evidence type="ECO:0000256" key="6">
    <source>
        <dbReference type="ARBA" id="ARBA00023196"/>
    </source>
</evidence>
<dbReference type="GO" id="GO:0005886">
    <property type="term" value="C:plasma membrane"/>
    <property type="evidence" value="ECO:0007669"/>
    <property type="project" value="UniProtKB-SubCell"/>
</dbReference>
<evidence type="ECO:0000313" key="10">
    <source>
        <dbReference type="Proteomes" id="UP000197446"/>
    </source>
</evidence>
<keyword evidence="7 8" id="KW-0066">ATP synthesis</keyword>
<dbReference type="PRINTS" id="PR00125">
    <property type="entry name" value="ATPASEDELTA"/>
</dbReference>
<dbReference type="GO" id="GO:0045259">
    <property type="term" value="C:proton-transporting ATP synthase complex"/>
    <property type="evidence" value="ECO:0007669"/>
    <property type="project" value="UniProtKB-KW"/>
</dbReference>
<keyword evidence="8" id="KW-1003">Cell membrane</keyword>
<evidence type="ECO:0000256" key="7">
    <source>
        <dbReference type="ARBA" id="ARBA00023310"/>
    </source>
</evidence>
<dbReference type="Gene3D" id="1.10.520.20">
    <property type="entry name" value="N-terminal domain of the delta subunit of the F1F0-ATP synthase"/>
    <property type="match status" value="1"/>
</dbReference>
<organism evidence="9 10">
    <name type="scientific">Roseateles puraquae</name>
    <dbReference type="NCBI Taxonomy" id="431059"/>
    <lineage>
        <taxon>Bacteria</taxon>
        <taxon>Pseudomonadati</taxon>
        <taxon>Pseudomonadota</taxon>
        <taxon>Betaproteobacteria</taxon>
        <taxon>Burkholderiales</taxon>
        <taxon>Sphaerotilaceae</taxon>
        <taxon>Roseateles</taxon>
    </lineage>
</organism>
<dbReference type="GO" id="GO:0046933">
    <property type="term" value="F:proton-transporting ATP synthase activity, rotational mechanism"/>
    <property type="evidence" value="ECO:0007669"/>
    <property type="project" value="UniProtKB-UniRule"/>
</dbReference>
<comment type="subcellular location">
    <subcellularLocation>
        <location evidence="8">Cell membrane</location>
        <topology evidence="8">Peripheral membrane protein</topology>
    </subcellularLocation>
    <subcellularLocation>
        <location evidence="1">Membrane</location>
    </subcellularLocation>
</comment>
<reference evidence="9 10" key="1">
    <citation type="journal article" date="2007" name="Int. J. Syst. Evol. Microbiol.">
        <title>Description of Pelomonas aquatica sp. nov. and Pelomonas puraquae sp. nov., isolated from industrial and haemodialysis water.</title>
        <authorList>
            <person name="Gomila M."/>
            <person name="Bowien B."/>
            <person name="Falsen E."/>
            <person name="Moore E.R."/>
            <person name="Lalucat J."/>
        </authorList>
    </citation>
    <scope>NUCLEOTIDE SEQUENCE [LARGE SCALE GENOMIC DNA]</scope>
    <source>
        <strain evidence="9 10">CCUG 52769</strain>
    </source>
</reference>
<evidence type="ECO:0000256" key="8">
    <source>
        <dbReference type="HAMAP-Rule" id="MF_01416"/>
    </source>
</evidence>
<dbReference type="Pfam" id="PF00213">
    <property type="entry name" value="OSCP"/>
    <property type="match status" value="1"/>
</dbReference>
<keyword evidence="3 8" id="KW-0375">Hydrogen ion transport</keyword>
<comment type="similarity">
    <text evidence="8">Belongs to the ATPase delta chain family.</text>
</comment>
<dbReference type="AlphaFoldDB" id="A0A254N9I3"/>
<dbReference type="EMBL" id="NISI01000002">
    <property type="protein sequence ID" value="OWR04689.1"/>
    <property type="molecule type" value="Genomic_DNA"/>
</dbReference>
<keyword evidence="10" id="KW-1185">Reference proteome</keyword>
<dbReference type="NCBIfam" id="TIGR01145">
    <property type="entry name" value="ATP_synt_delta"/>
    <property type="match status" value="1"/>
</dbReference>
<protein>
    <recommendedName>
        <fullName evidence="8">ATP synthase subunit delta</fullName>
    </recommendedName>
    <alternativeName>
        <fullName evidence="8">ATP synthase F(1) sector subunit delta</fullName>
    </alternativeName>
    <alternativeName>
        <fullName evidence="8">F-type ATPase subunit delta</fullName>
        <shortName evidence="8">F-ATPase subunit delta</shortName>
    </alternativeName>
</protein>
<dbReference type="Proteomes" id="UP000197446">
    <property type="component" value="Unassembled WGS sequence"/>
</dbReference>
<comment type="function">
    <text evidence="8">This protein is part of the stalk that links CF(0) to CF(1). It either transmits conformational changes from CF(0) to CF(1) or is implicated in proton conduction.</text>
</comment>
<dbReference type="NCBIfam" id="NF004402">
    <property type="entry name" value="PRK05758.2-2"/>
    <property type="match status" value="1"/>
</dbReference>
<dbReference type="HAMAP" id="MF_01416">
    <property type="entry name" value="ATP_synth_delta_bact"/>
    <property type="match status" value="1"/>
</dbReference>
<dbReference type="RefSeq" id="WP_088482823.1">
    <property type="nucleotide sequence ID" value="NZ_JBCNLH010000005.1"/>
</dbReference>
<keyword evidence="5 8" id="KW-0472">Membrane</keyword>
<sequence>MAELATIARPYAEALFQVARNADLAAWRGQLDALATVAGDAALRQFADHPKTSADQVVAVAVEAAEKQLGQPLLPGVRNFLQTVVENRRLDAVPAAVAQFHTLASGALGIAEAVVDSAYPLDAAQLAELTEVLEKRFGRKLKLDVRVDATLIGGVRATVGDEVLDTSVRARLERMKTALIA</sequence>
<keyword evidence="6 8" id="KW-0139">CF(1)</keyword>
<comment type="function">
    <text evidence="8">F(1)F(0) ATP synthase produces ATP from ADP in the presence of a proton or sodium gradient. F-type ATPases consist of two structural domains, F(1) containing the extramembraneous catalytic core and F(0) containing the membrane proton channel, linked together by a central stalk and a peripheral stalk. During catalysis, ATP synthesis in the catalytic domain of F(1) is coupled via a rotary mechanism of the central stalk subunits to proton translocation.</text>
</comment>
<gene>
    <name evidence="8" type="primary">atpH</name>
    <name evidence="9" type="ORF">CDO81_08915</name>
</gene>
<accession>A0A254N9I3</accession>
<evidence type="ECO:0000313" key="9">
    <source>
        <dbReference type="EMBL" id="OWR04689.1"/>
    </source>
</evidence>
<proteinExistence type="inferred from homology"/>
<name>A0A254N9I3_9BURK</name>
<dbReference type="InterPro" id="IPR026015">
    <property type="entry name" value="ATP_synth_OSCP/delta_N_sf"/>
</dbReference>
<evidence type="ECO:0000256" key="3">
    <source>
        <dbReference type="ARBA" id="ARBA00022781"/>
    </source>
</evidence>